<sequence>MQVINSFFSIIGCIFCLFVCAVDLFVMAIIYIVIFGTFGIFIYALITSLFATS</sequence>
<comment type="caution">
    <text evidence="2">The sequence shown here is derived from an EMBL/GenBank/DDBJ whole genome shotgun (WGS) entry which is preliminary data.</text>
</comment>
<keyword evidence="3" id="KW-1185">Reference proteome</keyword>
<dbReference type="RefSeq" id="WP_230056953.1">
    <property type="nucleotide sequence ID" value="NZ_CAJHOE010000002.1"/>
</dbReference>
<feature type="transmembrane region" description="Helical" evidence="1">
    <location>
        <begin position="31"/>
        <end position="51"/>
    </location>
</feature>
<keyword evidence="1" id="KW-0812">Transmembrane</keyword>
<name>A0ABM8Q615_9BACT</name>
<organism evidence="2 3">
    <name type="scientific">Campylobacter suis</name>
    <dbReference type="NCBI Taxonomy" id="2790657"/>
    <lineage>
        <taxon>Bacteria</taxon>
        <taxon>Pseudomonadati</taxon>
        <taxon>Campylobacterota</taxon>
        <taxon>Epsilonproteobacteria</taxon>
        <taxon>Campylobacterales</taxon>
        <taxon>Campylobacteraceae</taxon>
        <taxon>Campylobacter</taxon>
    </lineage>
</organism>
<dbReference type="Proteomes" id="UP000789359">
    <property type="component" value="Unassembled WGS sequence"/>
</dbReference>
<keyword evidence="1" id="KW-1133">Transmembrane helix</keyword>
<keyword evidence="1" id="KW-0472">Membrane</keyword>
<evidence type="ECO:0000313" key="3">
    <source>
        <dbReference type="Proteomes" id="UP000789359"/>
    </source>
</evidence>
<dbReference type="EMBL" id="CAJHOE010000002">
    <property type="protein sequence ID" value="CAD7288223.1"/>
    <property type="molecule type" value="Genomic_DNA"/>
</dbReference>
<feature type="transmembrane region" description="Helical" evidence="1">
    <location>
        <begin position="6"/>
        <end position="26"/>
    </location>
</feature>
<protein>
    <recommendedName>
        <fullName evidence="4">NADH dehydrogenase subunit 6</fullName>
    </recommendedName>
</protein>
<gene>
    <name evidence="2" type="ORF">LMG8286_01199</name>
</gene>
<proteinExistence type="predicted"/>
<reference evidence="2 3" key="1">
    <citation type="submission" date="2020-11" db="EMBL/GenBank/DDBJ databases">
        <authorList>
            <person name="Peeters C."/>
        </authorList>
    </citation>
    <scope>NUCLEOTIDE SEQUENCE [LARGE SCALE GENOMIC DNA]</scope>
    <source>
        <strain evidence="2 3">LMG 8286</strain>
    </source>
</reference>
<accession>A0ABM8Q615</accession>
<evidence type="ECO:0008006" key="4">
    <source>
        <dbReference type="Google" id="ProtNLM"/>
    </source>
</evidence>
<evidence type="ECO:0000256" key="1">
    <source>
        <dbReference type="SAM" id="Phobius"/>
    </source>
</evidence>
<evidence type="ECO:0000313" key="2">
    <source>
        <dbReference type="EMBL" id="CAD7288223.1"/>
    </source>
</evidence>